<evidence type="ECO:0000256" key="1">
    <source>
        <dbReference type="SAM" id="SignalP"/>
    </source>
</evidence>
<keyword evidence="3" id="KW-1185">Reference proteome</keyword>
<keyword evidence="1" id="KW-0732">Signal</keyword>
<feature type="chain" id="PRO_5040768545" description="Tetratricopeptide repeat-containing protein" evidence="1">
    <location>
        <begin position="22"/>
        <end position="465"/>
    </location>
</feature>
<evidence type="ECO:0000313" key="2">
    <source>
        <dbReference type="EMBL" id="MDG4946883.1"/>
    </source>
</evidence>
<accession>A0A9X4MXU7</accession>
<evidence type="ECO:0008006" key="4">
    <source>
        <dbReference type="Google" id="ProtNLM"/>
    </source>
</evidence>
<dbReference type="SUPFAM" id="SSF48452">
    <property type="entry name" value="TPR-like"/>
    <property type="match status" value="2"/>
</dbReference>
<dbReference type="InterPro" id="IPR011990">
    <property type="entry name" value="TPR-like_helical_dom_sf"/>
</dbReference>
<dbReference type="Proteomes" id="UP001152599">
    <property type="component" value="Unassembled WGS sequence"/>
</dbReference>
<name>A0A9X4MXU7_9FLAO</name>
<gene>
    <name evidence="2" type="ORF">NMK71_10685</name>
</gene>
<proteinExistence type="predicted"/>
<feature type="signal peptide" evidence="1">
    <location>
        <begin position="1"/>
        <end position="21"/>
    </location>
</feature>
<protein>
    <recommendedName>
        <fullName evidence="4">Tetratricopeptide repeat-containing protein</fullName>
    </recommendedName>
</protein>
<dbReference type="RefSeq" id="WP_304421195.1">
    <property type="nucleotide sequence ID" value="NZ_JANCMU010000007.1"/>
</dbReference>
<dbReference type="EMBL" id="JANCMU010000007">
    <property type="protein sequence ID" value="MDG4946883.1"/>
    <property type="molecule type" value="Genomic_DNA"/>
</dbReference>
<comment type="caution">
    <text evidence="2">The sequence shown here is derived from an EMBL/GenBank/DDBJ whole genome shotgun (WGS) entry which is preliminary data.</text>
</comment>
<dbReference type="AlphaFoldDB" id="A0A9X4MXU7"/>
<sequence>MKKIILSLSTAVLAISLQAQQVEMEATKSAYKAKNYSEAVQQAHKAEELLKSNYTIEPKDLAEFYLNAANSAKASGDMIAAAEFYAKLGKLESMPIFRAKNKETKNWEYFFSQKEAESVTSAGNYGGVREFPFDGNAMQELAPQINGEANKALDAANKAFTAQNYQLAGKEFLKSYYLYSAVGNKNDLLKYYAGIAMLQTEDKKKAANYLQELVDSGFTGVQQNFYAKEKDTGKKVAFASKQDMDTQVKLGLATDPEVETTESLEEELLSNATYAWYSLEEWEKALAVGKKGLSKYPENENMNQLVTGVYYKSGNSAEFVKTLRAKVNNGTATGIDLFNLAKSIEDDSGDIEEAKKFYKMSIEKDPNFANSYLNLAFAIIKGEEEFVALMNDNLGTSAKEKKIYNENRAKRKSLYEEALPYLEKAYQIEPENLNLIKVLRNTYEVVGNDDKYFEFKKKFDDKARN</sequence>
<organism evidence="2 3">
    <name type="scientific">Profundicola chukchiensis</name>
    <dbReference type="NCBI Taxonomy" id="2961959"/>
    <lineage>
        <taxon>Bacteria</taxon>
        <taxon>Pseudomonadati</taxon>
        <taxon>Bacteroidota</taxon>
        <taxon>Flavobacteriia</taxon>
        <taxon>Flavobacteriales</taxon>
        <taxon>Weeksellaceae</taxon>
        <taxon>Profundicola</taxon>
    </lineage>
</organism>
<reference evidence="2" key="1">
    <citation type="submission" date="2022-07" db="EMBL/GenBank/DDBJ databases">
        <title>Description and genome-wide analysis of Profundicola chukchiensis gen. nov., sp. nov., marine bacteria isolated from bottom sediments of the Chukchi Sea.</title>
        <authorList>
            <person name="Romanenko L."/>
            <person name="Otstavnykh N."/>
            <person name="Kurilenko V."/>
            <person name="Eremeev V."/>
            <person name="Velansky P."/>
            <person name="Mikhailov V."/>
            <person name="Isaeva M."/>
        </authorList>
    </citation>
    <scope>NUCLEOTIDE SEQUENCE</scope>
    <source>
        <strain evidence="2">KMM 9713</strain>
    </source>
</reference>
<dbReference type="Gene3D" id="1.25.40.10">
    <property type="entry name" value="Tetratricopeptide repeat domain"/>
    <property type="match status" value="1"/>
</dbReference>
<evidence type="ECO:0000313" key="3">
    <source>
        <dbReference type="Proteomes" id="UP001152599"/>
    </source>
</evidence>